<evidence type="ECO:0000313" key="1">
    <source>
        <dbReference type="EMBL" id="GAI49347.1"/>
    </source>
</evidence>
<sequence>MDILIWALKNNWIKFVWDLPGSPLLWAKLTACFDDKHITDGELTLVLEQLKEEVGTIAQKVIDALIWAIELVSPIDWSIEGTWEKFWKPIVDKVRDGKLTNVEVGNIIGTLVRW</sequence>
<proteinExistence type="predicted"/>
<reference evidence="1" key="1">
    <citation type="journal article" date="2014" name="Front. Microbiol.">
        <title>High frequency of phylogenetically diverse reductive dehalogenase-homologous genes in deep subseafloor sedimentary metagenomes.</title>
        <authorList>
            <person name="Kawai M."/>
            <person name="Futagami T."/>
            <person name="Toyoda A."/>
            <person name="Takaki Y."/>
            <person name="Nishi S."/>
            <person name="Hori S."/>
            <person name="Arai W."/>
            <person name="Tsubouchi T."/>
            <person name="Morono Y."/>
            <person name="Uchiyama I."/>
            <person name="Ito T."/>
            <person name="Fujiyama A."/>
            <person name="Inagaki F."/>
            <person name="Takami H."/>
        </authorList>
    </citation>
    <scope>NUCLEOTIDE SEQUENCE</scope>
    <source>
        <strain evidence="1">Expedition CK06-06</strain>
    </source>
</reference>
<dbReference type="EMBL" id="BARV01042615">
    <property type="protein sequence ID" value="GAI49347.1"/>
    <property type="molecule type" value="Genomic_DNA"/>
</dbReference>
<accession>X1NZ56</accession>
<comment type="caution">
    <text evidence="1">The sequence shown here is derived from an EMBL/GenBank/DDBJ whole genome shotgun (WGS) entry which is preliminary data.</text>
</comment>
<protein>
    <submittedName>
        <fullName evidence="1">Uncharacterized protein</fullName>
    </submittedName>
</protein>
<dbReference type="AlphaFoldDB" id="X1NZ56"/>
<name>X1NZ56_9ZZZZ</name>
<gene>
    <name evidence="1" type="ORF">S06H3_64004</name>
</gene>
<organism evidence="1">
    <name type="scientific">marine sediment metagenome</name>
    <dbReference type="NCBI Taxonomy" id="412755"/>
    <lineage>
        <taxon>unclassified sequences</taxon>
        <taxon>metagenomes</taxon>
        <taxon>ecological metagenomes</taxon>
    </lineage>
</organism>